<evidence type="ECO:0000256" key="1">
    <source>
        <dbReference type="ARBA" id="ARBA00022553"/>
    </source>
</evidence>
<dbReference type="InterPro" id="IPR000792">
    <property type="entry name" value="Tscrpt_reg_LuxR_C"/>
</dbReference>
<evidence type="ECO:0000256" key="5">
    <source>
        <dbReference type="PROSITE-ProRule" id="PRU00169"/>
    </source>
</evidence>
<dbReference type="Proteomes" id="UP001165962">
    <property type="component" value="Unassembled WGS sequence"/>
</dbReference>
<dbReference type="InterPro" id="IPR001789">
    <property type="entry name" value="Sig_transdc_resp-reg_receiver"/>
</dbReference>
<dbReference type="SUPFAM" id="SSF46894">
    <property type="entry name" value="C-terminal effector domain of the bipartite response regulators"/>
    <property type="match status" value="1"/>
</dbReference>
<dbReference type="Pfam" id="PF00072">
    <property type="entry name" value="Response_reg"/>
    <property type="match status" value="1"/>
</dbReference>
<dbReference type="SUPFAM" id="SSF52172">
    <property type="entry name" value="CheY-like"/>
    <property type="match status" value="1"/>
</dbReference>
<dbReference type="SMART" id="SM00421">
    <property type="entry name" value="HTH_LUXR"/>
    <property type="match status" value="1"/>
</dbReference>
<evidence type="ECO:0000259" key="7">
    <source>
        <dbReference type="PROSITE" id="PS50110"/>
    </source>
</evidence>
<evidence type="ECO:0000259" key="6">
    <source>
        <dbReference type="PROSITE" id="PS50043"/>
    </source>
</evidence>
<feature type="domain" description="HTH luxR-type" evidence="6">
    <location>
        <begin position="162"/>
        <end position="227"/>
    </location>
</feature>
<dbReference type="SMART" id="SM00448">
    <property type="entry name" value="REC"/>
    <property type="match status" value="1"/>
</dbReference>
<dbReference type="InterPro" id="IPR016032">
    <property type="entry name" value="Sig_transdc_resp-reg_C-effctor"/>
</dbReference>
<keyword evidence="2" id="KW-0805">Transcription regulation</keyword>
<protein>
    <submittedName>
        <fullName evidence="8">Response regulator transcription factor</fullName>
    </submittedName>
</protein>
<keyword evidence="3" id="KW-0238">DNA-binding</keyword>
<dbReference type="PRINTS" id="PR00038">
    <property type="entry name" value="HTHLUXR"/>
</dbReference>
<keyword evidence="1 5" id="KW-0597">Phosphoprotein</keyword>
<organism evidence="8 9">
    <name type="scientific">Paenibacillus agricola</name>
    <dbReference type="NCBI Taxonomy" id="2716264"/>
    <lineage>
        <taxon>Bacteria</taxon>
        <taxon>Bacillati</taxon>
        <taxon>Bacillota</taxon>
        <taxon>Bacilli</taxon>
        <taxon>Bacillales</taxon>
        <taxon>Paenibacillaceae</taxon>
        <taxon>Paenibacillus</taxon>
    </lineage>
</organism>
<dbReference type="PANTHER" id="PTHR43214">
    <property type="entry name" value="TWO-COMPONENT RESPONSE REGULATOR"/>
    <property type="match status" value="1"/>
</dbReference>
<evidence type="ECO:0000313" key="8">
    <source>
        <dbReference type="EMBL" id="NHN29984.1"/>
    </source>
</evidence>
<gene>
    <name evidence="8" type="ORF">G9U52_09075</name>
</gene>
<dbReference type="CDD" id="cd06170">
    <property type="entry name" value="LuxR_C_like"/>
    <property type="match status" value="1"/>
</dbReference>
<evidence type="ECO:0000256" key="4">
    <source>
        <dbReference type="ARBA" id="ARBA00023163"/>
    </source>
</evidence>
<evidence type="ECO:0000256" key="2">
    <source>
        <dbReference type="ARBA" id="ARBA00023015"/>
    </source>
</evidence>
<dbReference type="Pfam" id="PF00196">
    <property type="entry name" value="GerE"/>
    <property type="match status" value="1"/>
</dbReference>
<dbReference type="EMBL" id="JAAOIW010000003">
    <property type="protein sequence ID" value="NHN29984.1"/>
    <property type="molecule type" value="Genomic_DNA"/>
</dbReference>
<comment type="caution">
    <text evidence="8">The sequence shown here is derived from an EMBL/GenBank/DDBJ whole genome shotgun (WGS) entry which is preliminary data.</text>
</comment>
<dbReference type="PROSITE" id="PS50110">
    <property type="entry name" value="RESPONSE_REGULATORY"/>
    <property type="match status" value="1"/>
</dbReference>
<proteinExistence type="predicted"/>
<dbReference type="RefSeq" id="WP_166148604.1">
    <property type="nucleotide sequence ID" value="NZ_JAAOIW010000003.1"/>
</dbReference>
<evidence type="ECO:0000313" key="9">
    <source>
        <dbReference type="Proteomes" id="UP001165962"/>
    </source>
</evidence>
<keyword evidence="4" id="KW-0804">Transcription</keyword>
<feature type="modified residue" description="4-aspartylphosphate" evidence="5">
    <location>
        <position position="56"/>
    </location>
</feature>
<dbReference type="InterPro" id="IPR011006">
    <property type="entry name" value="CheY-like_superfamily"/>
</dbReference>
<dbReference type="PROSITE" id="PS50043">
    <property type="entry name" value="HTH_LUXR_2"/>
    <property type="match status" value="1"/>
</dbReference>
<keyword evidence="9" id="KW-1185">Reference proteome</keyword>
<dbReference type="InterPro" id="IPR039420">
    <property type="entry name" value="WalR-like"/>
</dbReference>
<sequence>MSKATILIADDQPLIRDGLAAILGMEENYTVVAKTGDGLATIEQVKLHRPQLVLMDIHMPKLDGLEATKQIKSEFPETKVLILTTFEDDEYIWDAMRHGASGFLVKGVETAKMLSTIQDCLNGRINYPFSVQLRLAQALHASEEHKESLKEISASADSDQQYDAKLKGLSIQERNIIRSLLHGKSNQAIASELFLTTGTVKNYLSTIYKKLNVSSRSQAVAFLHKHDL</sequence>
<dbReference type="Gene3D" id="3.40.50.2300">
    <property type="match status" value="1"/>
</dbReference>
<reference evidence="8" key="1">
    <citation type="submission" date="2020-03" db="EMBL/GenBank/DDBJ databases">
        <title>Draft sequencing of Paenibacilllus sp. S3N08.</title>
        <authorList>
            <person name="Kim D.-U."/>
        </authorList>
    </citation>
    <scope>NUCLEOTIDE SEQUENCE</scope>
    <source>
        <strain evidence="8">S3N08</strain>
    </source>
</reference>
<name>A0ABX0J177_9BACL</name>
<dbReference type="InterPro" id="IPR058245">
    <property type="entry name" value="NreC/VraR/RcsB-like_REC"/>
</dbReference>
<evidence type="ECO:0000256" key="3">
    <source>
        <dbReference type="ARBA" id="ARBA00023125"/>
    </source>
</evidence>
<dbReference type="CDD" id="cd17535">
    <property type="entry name" value="REC_NarL-like"/>
    <property type="match status" value="1"/>
</dbReference>
<dbReference type="PANTHER" id="PTHR43214:SF43">
    <property type="entry name" value="TWO-COMPONENT RESPONSE REGULATOR"/>
    <property type="match status" value="1"/>
</dbReference>
<feature type="domain" description="Response regulatory" evidence="7">
    <location>
        <begin position="5"/>
        <end position="121"/>
    </location>
</feature>
<accession>A0ABX0J177</accession>